<evidence type="ECO:0000256" key="4">
    <source>
        <dbReference type="ARBA" id="ARBA00022475"/>
    </source>
</evidence>
<keyword evidence="3 14" id="KW-0813">Transport</keyword>
<evidence type="ECO:0000256" key="11">
    <source>
        <dbReference type="ARBA" id="ARBA00023286"/>
    </source>
</evidence>
<dbReference type="GO" id="GO:0001614">
    <property type="term" value="F:purinergic nucleotide receptor activity"/>
    <property type="evidence" value="ECO:0007669"/>
    <property type="project" value="UniProtKB-UniRule"/>
</dbReference>
<dbReference type="GO" id="GO:0098794">
    <property type="term" value="C:postsynapse"/>
    <property type="evidence" value="ECO:0007669"/>
    <property type="project" value="GOC"/>
</dbReference>
<keyword evidence="5 18" id="KW-0812">Transmembrane</keyword>
<comment type="catalytic activity">
    <reaction evidence="13">
        <text>Ca(2+)(in) = Ca(2+)(out)</text>
        <dbReference type="Rhea" id="RHEA:29671"/>
        <dbReference type="ChEBI" id="CHEBI:29108"/>
    </reaction>
</comment>
<feature type="binding site" evidence="15">
    <location>
        <position position="181"/>
    </location>
    <ligand>
        <name>ATP</name>
        <dbReference type="ChEBI" id="CHEBI:30616"/>
        <note>ligand shared between two neighboring subunits of the homotrimer</note>
    </ligand>
</feature>
<feature type="disulfide bond" evidence="16">
    <location>
        <begin position="125"/>
        <end position="148"/>
    </location>
</feature>
<feature type="disulfide bond" evidence="16">
    <location>
        <begin position="114"/>
        <end position="161"/>
    </location>
</feature>
<dbReference type="InterPro" id="IPR001429">
    <property type="entry name" value="P2X_purnocptor"/>
</dbReference>
<keyword evidence="8 14" id="KW-0472">Membrane</keyword>
<evidence type="ECO:0000256" key="6">
    <source>
        <dbReference type="ARBA" id="ARBA00022989"/>
    </source>
</evidence>
<feature type="compositionally biased region" description="Basic and acidic residues" evidence="19">
    <location>
        <begin position="378"/>
        <end position="396"/>
    </location>
</feature>
<keyword evidence="18" id="KW-0675">Receptor</keyword>
<dbReference type="GO" id="GO:0033198">
    <property type="term" value="P:response to ATP"/>
    <property type="evidence" value="ECO:0007669"/>
    <property type="project" value="InterPro"/>
</dbReference>
<dbReference type="Gene3D" id="2.60.490.10">
    <property type="entry name" value="atp-gated p2x4 ion channel domain"/>
    <property type="match status" value="1"/>
</dbReference>
<dbReference type="Proteomes" id="UP001497482">
    <property type="component" value="Chromosome 21"/>
</dbReference>
<feature type="transmembrane region" description="Helical" evidence="18">
    <location>
        <begin position="332"/>
        <end position="355"/>
    </location>
</feature>
<evidence type="ECO:0000256" key="13">
    <source>
        <dbReference type="ARBA" id="ARBA00036634"/>
    </source>
</evidence>
<dbReference type="PRINTS" id="PR01307">
    <property type="entry name" value="P2XRECEPTOR"/>
</dbReference>
<evidence type="ECO:0000256" key="15">
    <source>
        <dbReference type="PIRSR" id="PIRSR005713-1"/>
    </source>
</evidence>
<evidence type="ECO:0000256" key="9">
    <source>
        <dbReference type="ARBA" id="ARBA00023157"/>
    </source>
</evidence>
<evidence type="ECO:0000256" key="10">
    <source>
        <dbReference type="ARBA" id="ARBA00023180"/>
    </source>
</evidence>
<evidence type="ECO:0000256" key="1">
    <source>
        <dbReference type="ARBA" id="ARBA00004651"/>
    </source>
</evidence>
<dbReference type="InterPro" id="IPR027309">
    <property type="entry name" value="P2X_extracellular_dom_sf"/>
</dbReference>
<evidence type="ECO:0000256" key="3">
    <source>
        <dbReference type="ARBA" id="ARBA00022448"/>
    </source>
</evidence>
<gene>
    <name evidence="20" type="ORF">KC01_LOCUS25655</name>
</gene>
<feature type="transmembrane region" description="Helical" evidence="18">
    <location>
        <begin position="29"/>
        <end position="48"/>
    </location>
</feature>
<comment type="subcellular location">
    <subcellularLocation>
        <location evidence="1">Cell membrane</location>
        <topology evidence="1">Multi-pass membrane protein</topology>
    </subcellularLocation>
    <subcellularLocation>
        <location evidence="18">Membrane</location>
        <topology evidence="18">Multi-pass membrane protein</topology>
    </subcellularLocation>
</comment>
<evidence type="ECO:0000256" key="16">
    <source>
        <dbReference type="PIRSR" id="PIRSR005713-2"/>
    </source>
</evidence>
<dbReference type="GO" id="GO:0005524">
    <property type="term" value="F:ATP binding"/>
    <property type="evidence" value="ECO:0007669"/>
    <property type="project" value="UniProtKB-UniRule"/>
</dbReference>
<evidence type="ECO:0000256" key="7">
    <source>
        <dbReference type="ARBA" id="ARBA00023065"/>
    </source>
</evidence>
<dbReference type="Gene3D" id="1.10.287.940">
    <property type="entry name" value="atp-gated p2x4 ion channel"/>
    <property type="match status" value="1"/>
</dbReference>
<feature type="disulfide bond" evidence="16">
    <location>
        <begin position="131"/>
        <end position="155"/>
    </location>
</feature>
<dbReference type="Pfam" id="PF00864">
    <property type="entry name" value="P2X_receptor"/>
    <property type="match status" value="1"/>
</dbReference>
<evidence type="ECO:0000313" key="21">
    <source>
        <dbReference type="Proteomes" id="UP001497482"/>
    </source>
</evidence>
<feature type="glycosylation site" description="N-linked (GlcNAc...) asparagine" evidence="17">
    <location>
        <position position="179"/>
    </location>
</feature>
<evidence type="ECO:0000256" key="14">
    <source>
        <dbReference type="PIRNR" id="PIRNR005713"/>
    </source>
</evidence>
<keyword evidence="9 16" id="KW-1015">Disulfide bond</keyword>
<evidence type="ECO:0000256" key="18">
    <source>
        <dbReference type="RuleBase" id="RU000681"/>
    </source>
</evidence>
<keyword evidence="15" id="KW-0547">Nucleotide-binding</keyword>
<dbReference type="PANTHER" id="PTHR10125">
    <property type="entry name" value="P2X PURINOCEPTOR"/>
    <property type="match status" value="1"/>
</dbReference>
<feature type="region of interest" description="Disordered" evidence="19">
    <location>
        <begin position="378"/>
        <end position="409"/>
    </location>
</feature>
<organism evidence="20 21">
    <name type="scientific">Knipowitschia caucasica</name>
    <name type="common">Caucasian dwarf goby</name>
    <name type="synonym">Pomatoschistus caucasicus</name>
    <dbReference type="NCBI Taxonomy" id="637954"/>
    <lineage>
        <taxon>Eukaryota</taxon>
        <taxon>Metazoa</taxon>
        <taxon>Chordata</taxon>
        <taxon>Craniata</taxon>
        <taxon>Vertebrata</taxon>
        <taxon>Euteleostomi</taxon>
        <taxon>Actinopterygii</taxon>
        <taxon>Neopterygii</taxon>
        <taxon>Teleostei</taxon>
        <taxon>Neoteleostei</taxon>
        <taxon>Acanthomorphata</taxon>
        <taxon>Gobiaria</taxon>
        <taxon>Gobiiformes</taxon>
        <taxon>Gobioidei</taxon>
        <taxon>Gobiidae</taxon>
        <taxon>Gobiinae</taxon>
        <taxon>Knipowitschia</taxon>
    </lineage>
</organism>
<protein>
    <recommendedName>
        <fullName evidence="14 18">P2X purinoceptor</fullName>
    </recommendedName>
</protein>
<dbReference type="PANTHER" id="PTHR10125:SF12">
    <property type="entry name" value="P2X PURINOCEPTOR 5"/>
    <property type="match status" value="1"/>
</dbReference>
<evidence type="ECO:0000256" key="5">
    <source>
        <dbReference type="ARBA" id="ARBA00022692"/>
    </source>
</evidence>
<keyword evidence="4" id="KW-1003">Cell membrane</keyword>
<keyword evidence="15" id="KW-0067">ATP-binding</keyword>
<reference evidence="20 21" key="1">
    <citation type="submission" date="2024-04" db="EMBL/GenBank/DDBJ databases">
        <authorList>
            <person name="Waldvogel A.-M."/>
            <person name="Schoenle A."/>
        </authorList>
    </citation>
    <scope>NUCLEOTIDE SEQUENCE [LARGE SCALE GENOMIC DNA]</scope>
</reference>
<dbReference type="NCBIfam" id="TIGR00863">
    <property type="entry name" value="P2X"/>
    <property type="match status" value="1"/>
</dbReference>
<dbReference type="InterPro" id="IPR059116">
    <property type="entry name" value="P2X_receptor"/>
</dbReference>
<feature type="binding site" evidence="15">
    <location>
        <begin position="289"/>
        <end position="291"/>
    </location>
    <ligand>
        <name>ATP</name>
        <dbReference type="ChEBI" id="CHEBI:30616"/>
        <note>ligand shared between two neighboring subunits of the homotrimer</note>
    </ligand>
</feature>
<keyword evidence="7 14" id="KW-0406">Ion transport</keyword>
<feature type="binding site" evidence="15">
    <location>
        <begin position="67"/>
        <end position="69"/>
    </location>
    <ligand>
        <name>ATP</name>
        <dbReference type="ChEBI" id="CHEBI:30616"/>
        <note>ligand shared between two neighboring subunits of the homotrimer</note>
    </ligand>
</feature>
<evidence type="ECO:0000256" key="17">
    <source>
        <dbReference type="PIRSR" id="PIRSR005713-3"/>
    </source>
</evidence>
<keyword evidence="21" id="KW-1185">Reference proteome</keyword>
<keyword evidence="10" id="KW-0325">Glycoprotein</keyword>
<evidence type="ECO:0000256" key="19">
    <source>
        <dbReference type="SAM" id="MobiDB-lite"/>
    </source>
</evidence>
<evidence type="ECO:0000256" key="8">
    <source>
        <dbReference type="ARBA" id="ARBA00023136"/>
    </source>
</evidence>
<evidence type="ECO:0000313" key="20">
    <source>
        <dbReference type="EMBL" id="CAL1597093.1"/>
    </source>
</evidence>
<keyword evidence="6 18" id="KW-1133">Transmembrane helix</keyword>
<dbReference type="GO" id="GO:0004931">
    <property type="term" value="F:extracellularly ATP-gated monoatomic cation channel activity"/>
    <property type="evidence" value="ECO:0007669"/>
    <property type="project" value="UniProtKB-UniRule"/>
</dbReference>
<dbReference type="GO" id="GO:0005886">
    <property type="term" value="C:plasma membrane"/>
    <property type="evidence" value="ECO:0007669"/>
    <property type="project" value="UniProtKB-SubCell"/>
</dbReference>
<dbReference type="GO" id="GO:0070588">
    <property type="term" value="P:calcium ion transmembrane transport"/>
    <property type="evidence" value="ECO:0007669"/>
    <property type="project" value="TreeGrafter"/>
</dbReference>
<dbReference type="EMBL" id="OZ035843">
    <property type="protein sequence ID" value="CAL1597093.1"/>
    <property type="molecule type" value="Genomic_DNA"/>
</dbReference>
<accession>A0AAV2L919</accession>
<dbReference type="FunFam" id="2.60.490.10:FF:000001">
    <property type="entry name" value="P2X purinoceptor"/>
    <property type="match status" value="1"/>
</dbReference>
<comment type="similarity">
    <text evidence="2 14 18">Belongs to the P2X receptor family.</text>
</comment>
<feature type="binding site" evidence="15">
    <location>
        <position position="309"/>
    </location>
    <ligand>
        <name>ATP</name>
        <dbReference type="ChEBI" id="CHEBI:30616"/>
        <note>ligand shared between two neighboring subunits of the homotrimer</note>
    </ligand>
</feature>
<evidence type="ECO:0000256" key="12">
    <source>
        <dbReference type="ARBA" id="ARBA00023303"/>
    </source>
</evidence>
<comment type="function">
    <text evidence="18">Receptor for ATP that acts as a ligand-gated ion channel.</text>
</comment>
<dbReference type="AlphaFoldDB" id="A0AAV2L919"/>
<dbReference type="PIRSF" id="PIRSF005713">
    <property type="entry name" value="P2X_purinoceptor"/>
    <property type="match status" value="1"/>
</dbReference>
<name>A0AAV2L919_KNICA</name>
<keyword evidence="12 18" id="KW-0407">Ion channel</keyword>
<proteinExistence type="inferred from homology"/>
<sequence>MTSPGSCFRSLFNYYTEKYVVTKNRKIGIIYRLYQLSVLAYIIGWVFVVKKEYQEKEESIQSSVFTKLKGVAMTNSYGLHIWGEEDYSIPPSGEKNFFVVTNYIETPNQKLGFCPESYNVPGGRCVSNADCKKGESIIAGHGIMTGVCVKTTGTCEIQAWCPVENSTKPQKPILGAAENFTVYIKNFIRFPLFDFSKSNINPEIYGASYLKNCTYDSKRHPYCPIIRLGQLVNWTGKNFQEMASNGGSVGIEINWQCDLDKDYSLCKPQYRCINLGKNNLGTNTTVPYNFRYAKYFKDSNGNSIRTLYKVYGIRFDVMVTGQAGRFSIVPTMIALGSGFALLGVGVFACDTILLYMTNAGEFYRKNKYEMIMQKALQKEEKDTKASSESKPIHSKDETEEMSTFISSTP</sequence>
<feature type="disulfide bond" evidence="16">
    <location>
        <begin position="213"/>
        <end position="223"/>
    </location>
</feature>
<keyword evidence="11 14" id="KW-1071">Ligand-gated ion channel</keyword>
<evidence type="ECO:0000256" key="2">
    <source>
        <dbReference type="ARBA" id="ARBA00009848"/>
    </source>
</evidence>
<feature type="disulfide bond" evidence="16">
    <location>
        <begin position="257"/>
        <end position="266"/>
    </location>
</feature>